<accession>A0A9N9GS23</accession>
<evidence type="ECO:0000313" key="2">
    <source>
        <dbReference type="Proteomes" id="UP000789375"/>
    </source>
</evidence>
<reference evidence="1" key="1">
    <citation type="submission" date="2021-06" db="EMBL/GenBank/DDBJ databases">
        <authorList>
            <person name="Kallberg Y."/>
            <person name="Tangrot J."/>
            <person name="Rosling A."/>
        </authorList>
    </citation>
    <scope>NUCLEOTIDE SEQUENCE</scope>
    <source>
        <strain evidence="1">87-6 pot B 2015</strain>
    </source>
</reference>
<dbReference type="AlphaFoldDB" id="A0A9N9GS23"/>
<proteinExistence type="predicted"/>
<dbReference type="EMBL" id="CAJVPP010003456">
    <property type="protein sequence ID" value="CAG8629702.1"/>
    <property type="molecule type" value="Genomic_DNA"/>
</dbReference>
<organism evidence="1 2">
    <name type="scientific">Funneliformis mosseae</name>
    <name type="common">Endomycorrhizal fungus</name>
    <name type="synonym">Glomus mosseae</name>
    <dbReference type="NCBI Taxonomy" id="27381"/>
    <lineage>
        <taxon>Eukaryota</taxon>
        <taxon>Fungi</taxon>
        <taxon>Fungi incertae sedis</taxon>
        <taxon>Mucoromycota</taxon>
        <taxon>Glomeromycotina</taxon>
        <taxon>Glomeromycetes</taxon>
        <taxon>Glomerales</taxon>
        <taxon>Glomeraceae</taxon>
        <taxon>Funneliformis</taxon>
    </lineage>
</organism>
<dbReference type="Proteomes" id="UP000789375">
    <property type="component" value="Unassembled WGS sequence"/>
</dbReference>
<comment type="caution">
    <text evidence="1">The sequence shown here is derived from an EMBL/GenBank/DDBJ whole genome shotgun (WGS) entry which is preliminary data.</text>
</comment>
<gene>
    <name evidence="1" type="ORF">FMOSSE_LOCUS10419</name>
</gene>
<name>A0A9N9GS23_FUNMO</name>
<protein>
    <submittedName>
        <fullName evidence="1">9179_t:CDS:1</fullName>
    </submittedName>
</protein>
<feature type="non-terminal residue" evidence="1">
    <location>
        <position position="1"/>
    </location>
</feature>
<sequence>DALVVLFIVVVDERDAEALAKMKEIIVIMAKERMLQKNHYLNKLL</sequence>
<keyword evidence="2" id="KW-1185">Reference proteome</keyword>
<evidence type="ECO:0000313" key="1">
    <source>
        <dbReference type="EMBL" id="CAG8629702.1"/>
    </source>
</evidence>